<reference evidence="1 2" key="1">
    <citation type="submission" date="2018-04" db="EMBL/GenBank/DDBJ databases">
        <title>Camelliibacillus theae gen. nov., sp. nov., isolated from Pu'er tea.</title>
        <authorList>
            <person name="Niu L."/>
        </authorList>
    </citation>
    <scope>NUCLEOTIDE SEQUENCE [LARGE SCALE GENOMIC DNA]</scope>
    <source>
        <strain evidence="1 2">T8</strain>
    </source>
</reference>
<sequence length="118" mass="13797">MLSFLPSKDEKTIAIQFEGKATKEDAENLDNKVEELFRSEEPFNILAILYEVEGSTVKGMMEGIKFDAKRWKQLQKLAVVSDREWVARMTNIGKYLPGIQSKHFEKDELEQAWEWIKE</sequence>
<dbReference type="Proteomes" id="UP000245998">
    <property type="component" value="Unassembled WGS sequence"/>
</dbReference>
<dbReference type="EMBL" id="QCZG01000027">
    <property type="protein sequence ID" value="PWA09686.1"/>
    <property type="molecule type" value="Genomic_DNA"/>
</dbReference>
<dbReference type="Pfam" id="PF11964">
    <property type="entry name" value="SpoIIAA-like"/>
    <property type="match status" value="1"/>
</dbReference>
<name>A0A2U1JWU3_9BACI</name>
<organism evidence="1 2">
    <name type="scientific">Pueribacillus theae</name>
    <dbReference type="NCBI Taxonomy" id="2171751"/>
    <lineage>
        <taxon>Bacteria</taxon>
        <taxon>Bacillati</taxon>
        <taxon>Bacillota</taxon>
        <taxon>Bacilli</taxon>
        <taxon>Bacillales</taxon>
        <taxon>Bacillaceae</taxon>
        <taxon>Pueribacillus</taxon>
    </lineage>
</organism>
<proteinExistence type="predicted"/>
<dbReference type="AlphaFoldDB" id="A0A2U1JWU3"/>
<keyword evidence="2" id="KW-1185">Reference proteome</keyword>
<accession>A0A2U1JWU3</accession>
<dbReference type="InterPro" id="IPR021866">
    <property type="entry name" value="SpoIIAA-like"/>
</dbReference>
<dbReference type="InterPro" id="IPR038396">
    <property type="entry name" value="SpoIIAA-like_sf"/>
</dbReference>
<evidence type="ECO:0000313" key="2">
    <source>
        <dbReference type="Proteomes" id="UP000245998"/>
    </source>
</evidence>
<evidence type="ECO:0000313" key="1">
    <source>
        <dbReference type="EMBL" id="PWA09686.1"/>
    </source>
</evidence>
<dbReference type="RefSeq" id="WP_116555268.1">
    <property type="nucleotide sequence ID" value="NZ_QCZG01000027.1"/>
</dbReference>
<dbReference type="InterPro" id="IPR036513">
    <property type="entry name" value="STAS_dom_sf"/>
</dbReference>
<protein>
    <submittedName>
        <fullName evidence="1">STAS/SEC14 domain-containing protein</fullName>
    </submittedName>
</protein>
<dbReference type="SUPFAM" id="SSF52091">
    <property type="entry name" value="SpoIIaa-like"/>
    <property type="match status" value="1"/>
</dbReference>
<comment type="caution">
    <text evidence="1">The sequence shown here is derived from an EMBL/GenBank/DDBJ whole genome shotgun (WGS) entry which is preliminary data.</text>
</comment>
<dbReference type="OrthoDB" id="2389786at2"/>
<dbReference type="Gene3D" id="3.40.50.10600">
    <property type="entry name" value="SpoIIaa-like domains"/>
    <property type="match status" value="1"/>
</dbReference>
<gene>
    <name evidence="1" type="ORF">DCC39_12645</name>
</gene>